<evidence type="ECO:0000313" key="4">
    <source>
        <dbReference type="Proteomes" id="UP000807342"/>
    </source>
</evidence>
<name>A0A9P5XQF0_9AGAR</name>
<dbReference type="PANTHER" id="PTHR37402:SF1">
    <property type="entry name" value="GRAM DOMAIN-CONTAINING PROTEIN 4"/>
    <property type="match status" value="1"/>
</dbReference>
<feature type="compositionally biased region" description="Polar residues" evidence="1">
    <location>
        <begin position="62"/>
        <end position="71"/>
    </location>
</feature>
<keyword evidence="2" id="KW-0812">Transmembrane</keyword>
<comment type="caution">
    <text evidence="3">The sequence shown here is derived from an EMBL/GenBank/DDBJ whole genome shotgun (WGS) entry which is preliminary data.</text>
</comment>
<accession>A0A9P5XQF0</accession>
<dbReference type="AlphaFoldDB" id="A0A9P5XQF0"/>
<evidence type="ECO:0000256" key="1">
    <source>
        <dbReference type="SAM" id="MobiDB-lite"/>
    </source>
</evidence>
<proteinExistence type="predicted"/>
<reference evidence="3" key="1">
    <citation type="submission" date="2020-11" db="EMBL/GenBank/DDBJ databases">
        <authorList>
            <consortium name="DOE Joint Genome Institute"/>
            <person name="Ahrendt S."/>
            <person name="Riley R."/>
            <person name="Andreopoulos W."/>
            <person name="Labutti K."/>
            <person name="Pangilinan J."/>
            <person name="Ruiz-Duenas F.J."/>
            <person name="Barrasa J.M."/>
            <person name="Sanchez-Garcia M."/>
            <person name="Camarero S."/>
            <person name="Miyauchi S."/>
            <person name="Serrano A."/>
            <person name="Linde D."/>
            <person name="Babiker R."/>
            <person name="Drula E."/>
            <person name="Ayuso-Fernandez I."/>
            <person name="Pacheco R."/>
            <person name="Padilla G."/>
            <person name="Ferreira P."/>
            <person name="Barriuso J."/>
            <person name="Kellner H."/>
            <person name="Castanera R."/>
            <person name="Alfaro M."/>
            <person name="Ramirez L."/>
            <person name="Pisabarro A.G."/>
            <person name="Kuo A."/>
            <person name="Tritt A."/>
            <person name="Lipzen A."/>
            <person name="He G."/>
            <person name="Yan M."/>
            <person name="Ng V."/>
            <person name="Cullen D."/>
            <person name="Martin F."/>
            <person name="Rosso M.-N."/>
            <person name="Henrissat B."/>
            <person name="Hibbett D."/>
            <person name="Martinez A.T."/>
            <person name="Grigoriev I.V."/>
        </authorList>
    </citation>
    <scope>NUCLEOTIDE SEQUENCE</scope>
    <source>
        <strain evidence="3">MF-IS2</strain>
    </source>
</reference>
<feature type="region of interest" description="Disordered" evidence="1">
    <location>
        <begin position="253"/>
        <end position="285"/>
    </location>
</feature>
<keyword evidence="4" id="KW-1185">Reference proteome</keyword>
<dbReference type="GO" id="GO:0006915">
    <property type="term" value="P:apoptotic process"/>
    <property type="evidence" value="ECO:0007669"/>
    <property type="project" value="InterPro"/>
</dbReference>
<dbReference type="OrthoDB" id="1708389at2759"/>
<dbReference type="InterPro" id="IPR037847">
    <property type="entry name" value="GRAMDC4"/>
</dbReference>
<keyword evidence="2" id="KW-1133">Transmembrane helix</keyword>
<keyword evidence="2" id="KW-0472">Membrane</keyword>
<dbReference type="PANTHER" id="PTHR37402">
    <property type="entry name" value="GRAM DOMAIN-CONTAINING PROTEIN 4"/>
    <property type="match status" value="1"/>
</dbReference>
<dbReference type="EMBL" id="MU151058">
    <property type="protein sequence ID" value="KAF9453830.1"/>
    <property type="molecule type" value="Genomic_DNA"/>
</dbReference>
<organism evidence="3 4">
    <name type="scientific">Macrolepiota fuliginosa MF-IS2</name>
    <dbReference type="NCBI Taxonomy" id="1400762"/>
    <lineage>
        <taxon>Eukaryota</taxon>
        <taxon>Fungi</taxon>
        <taxon>Dikarya</taxon>
        <taxon>Basidiomycota</taxon>
        <taxon>Agaricomycotina</taxon>
        <taxon>Agaricomycetes</taxon>
        <taxon>Agaricomycetidae</taxon>
        <taxon>Agaricales</taxon>
        <taxon>Agaricineae</taxon>
        <taxon>Agaricaceae</taxon>
        <taxon>Macrolepiota</taxon>
    </lineage>
</organism>
<feature type="transmembrane region" description="Helical" evidence="2">
    <location>
        <begin position="323"/>
        <end position="340"/>
    </location>
</feature>
<gene>
    <name evidence="3" type="ORF">P691DRAFT_693994</name>
</gene>
<sequence length="589" mass="66967">MVPSSPLAPTSAVQNNPPRSTSPPEELNEEQLREIYENEEIERFLHIFSTYVKEVKAPDTTGLNNAATSPENAAAGEGTWAFPNDTPDAHATPRSTSPPTYSCFSEEVAYRLLLPNLPPPRAPPPEFTINRFRLAVQRLYLAVVPHYLPFLSRLYRLANWHDRWRSLSFCVGFWFLWWYDLLPAAFVFNLLLVLLNRRLLPYPTISELKRHREEVHDADKVGEQLSRRLAITSFETRDVWRLAKRIAFLSRDDGNGKRSAHPVPHDDPSGEDPSEQTVLEDTSDPEEVQEMKRLGLFLMNEIADLHERITNIFIWREPASSRLYLFLLTMMFFTTLLLPTKFIMKAFSGTLGFLFWHATPVITALSPKDRLRMPPLLSNVPTDAEYSMKIISQRVTAGLEINPSKFTKKSKAPVTDISTNSGAYEQESRELSVHAESDRHKVVSERWKQVGNAIDTGKSLLRDGRRLLSEIQDGNLLLEPSIKARDRVPDTHTFPAQHSSSPGLITFTPTTLYFTPLTSLNARLSISMQDITGVKKTGVLKGLDIRWIEVDAAGRKTEKLDKFAWVKSRDELFARVISANSSTKWTRTI</sequence>
<dbReference type="Proteomes" id="UP000807342">
    <property type="component" value="Unassembled WGS sequence"/>
</dbReference>
<dbReference type="Pfam" id="PF11696">
    <property type="entry name" value="DUF3292"/>
    <property type="match status" value="1"/>
</dbReference>
<protein>
    <submittedName>
        <fullName evidence="3">Uncharacterized protein</fullName>
    </submittedName>
</protein>
<feature type="region of interest" description="Disordered" evidence="1">
    <location>
        <begin position="1"/>
        <end position="29"/>
    </location>
</feature>
<evidence type="ECO:0000256" key="2">
    <source>
        <dbReference type="SAM" id="Phobius"/>
    </source>
</evidence>
<evidence type="ECO:0000313" key="3">
    <source>
        <dbReference type="EMBL" id="KAF9453830.1"/>
    </source>
</evidence>
<dbReference type="InterPro" id="IPR021709">
    <property type="entry name" value="DUF3292"/>
</dbReference>
<feature type="transmembrane region" description="Helical" evidence="2">
    <location>
        <begin position="175"/>
        <end position="195"/>
    </location>
</feature>
<feature type="compositionally biased region" description="Polar residues" evidence="1">
    <location>
        <begin position="7"/>
        <end position="23"/>
    </location>
</feature>
<feature type="region of interest" description="Disordered" evidence="1">
    <location>
        <begin position="62"/>
        <end position="99"/>
    </location>
</feature>